<proteinExistence type="predicted"/>
<dbReference type="EMBL" id="UINC01119218">
    <property type="protein sequence ID" value="SVC92883.1"/>
    <property type="molecule type" value="Genomic_DNA"/>
</dbReference>
<dbReference type="AlphaFoldDB" id="A0A382R570"/>
<organism evidence="1">
    <name type="scientific">marine metagenome</name>
    <dbReference type="NCBI Taxonomy" id="408172"/>
    <lineage>
        <taxon>unclassified sequences</taxon>
        <taxon>metagenomes</taxon>
        <taxon>ecological metagenomes</taxon>
    </lineage>
</organism>
<name>A0A382R570_9ZZZZ</name>
<protein>
    <submittedName>
        <fullName evidence="1">Uncharacterized protein</fullName>
    </submittedName>
</protein>
<accession>A0A382R570</accession>
<gene>
    <name evidence="1" type="ORF">METZ01_LOCUS345737</name>
</gene>
<evidence type="ECO:0000313" key="1">
    <source>
        <dbReference type="EMBL" id="SVC92883.1"/>
    </source>
</evidence>
<reference evidence="1" key="1">
    <citation type="submission" date="2018-05" db="EMBL/GenBank/DDBJ databases">
        <authorList>
            <person name="Lanie J.A."/>
            <person name="Ng W.-L."/>
            <person name="Kazmierczak K.M."/>
            <person name="Andrzejewski T.M."/>
            <person name="Davidsen T.M."/>
            <person name="Wayne K.J."/>
            <person name="Tettelin H."/>
            <person name="Glass J.I."/>
            <person name="Rusch D."/>
            <person name="Podicherti R."/>
            <person name="Tsui H.-C.T."/>
            <person name="Winkler M.E."/>
        </authorList>
    </citation>
    <scope>NUCLEOTIDE SEQUENCE</scope>
</reference>
<sequence>MQVLRAPQSLHRFHIMGGKLYRKQQTRAHGRAIQKYRAGAANTMLASHMCPG</sequence>